<keyword evidence="7" id="KW-1185">Reference proteome</keyword>
<dbReference type="InterPro" id="IPR000847">
    <property type="entry name" value="LysR_HTH_N"/>
</dbReference>
<evidence type="ECO:0000256" key="2">
    <source>
        <dbReference type="ARBA" id="ARBA00023015"/>
    </source>
</evidence>
<dbReference type="InterPro" id="IPR036388">
    <property type="entry name" value="WH-like_DNA-bd_sf"/>
</dbReference>
<dbReference type="Gene3D" id="3.40.190.10">
    <property type="entry name" value="Periplasmic binding protein-like II"/>
    <property type="match status" value="2"/>
</dbReference>
<comment type="similarity">
    <text evidence="1">Belongs to the LysR transcriptional regulatory family.</text>
</comment>
<evidence type="ECO:0000313" key="6">
    <source>
        <dbReference type="EMBL" id="AWR20683.1"/>
    </source>
</evidence>
<accession>A0A2Z3RZJ3</accession>
<name>A0A2Z3RZJ3_9MICO</name>
<reference evidence="6 7" key="1">
    <citation type="submission" date="2017-10" db="EMBL/GenBank/DDBJ databases">
        <title>Genome of an Actinobacterium that displays light-enhanced growth.</title>
        <authorList>
            <person name="Maresca J.A."/>
            <person name="Hempel P."/>
            <person name="Shevchenko O."/>
            <person name="Miller K.J."/>
            <person name="Hahn M.W."/>
        </authorList>
    </citation>
    <scope>NUCLEOTIDE SEQUENCE [LARGE SCALE GENOMIC DNA]</scope>
    <source>
        <strain evidence="6 7">MWH-Mo1</strain>
    </source>
</reference>
<dbReference type="InterPro" id="IPR036390">
    <property type="entry name" value="WH_DNA-bd_sf"/>
</dbReference>
<evidence type="ECO:0000256" key="3">
    <source>
        <dbReference type="ARBA" id="ARBA00023125"/>
    </source>
</evidence>
<dbReference type="PANTHER" id="PTHR30118">
    <property type="entry name" value="HTH-TYPE TRANSCRIPTIONAL REGULATOR LEUO-RELATED"/>
    <property type="match status" value="1"/>
</dbReference>
<dbReference type="EMBL" id="CP023994">
    <property type="protein sequence ID" value="AWR20683.1"/>
    <property type="molecule type" value="Genomic_DNA"/>
</dbReference>
<keyword evidence="3" id="KW-0238">DNA-binding</keyword>
<dbReference type="GO" id="GO:0003677">
    <property type="term" value="F:DNA binding"/>
    <property type="evidence" value="ECO:0007669"/>
    <property type="project" value="UniProtKB-KW"/>
</dbReference>
<dbReference type="SUPFAM" id="SSF46785">
    <property type="entry name" value="Winged helix' DNA-binding domain"/>
    <property type="match status" value="1"/>
</dbReference>
<dbReference type="OrthoDB" id="8717159at2"/>
<dbReference type="Proteomes" id="UP000246894">
    <property type="component" value="Chromosome"/>
</dbReference>
<dbReference type="Gene3D" id="1.10.10.10">
    <property type="entry name" value="Winged helix-like DNA-binding domain superfamily/Winged helix DNA-binding domain"/>
    <property type="match status" value="1"/>
</dbReference>
<sequence>MTDLRKVDINLIVVLDAILSERNLTRAGELIGMTQPAVSGALARLRQQYDDPILVRVGRGFELTPRGEELIPVVRDAMVEISRTLELLPTFEPATSTRTFYISASDYLLSQMTSPLLSVIEQAAPGVNVEFDALPAGANVEPNDLLRRDVIIAGTGRGVPGKRQSLFSDTFVCIVDKTNPRLREGQLSLSDLADLRHVHSNFGEHVHTHVDDMLANAGISPHIGVSVQGFLPVPFAVSGSSMVGFVPERLSEQYSESLGLTIAKTPLNSVTLVEAAHWHPSKTADPALKWLVSMLRTAAEIVEFGGSAEEE</sequence>
<dbReference type="KEGG" id="aum:AURMO_00058"/>
<keyword evidence="2" id="KW-0805">Transcription regulation</keyword>
<dbReference type="AlphaFoldDB" id="A0A2Z3RZJ3"/>
<dbReference type="InterPro" id="IPR005119">
    <property type="entry name" value="LysR_subst-bd"/>
</dbReference>
<dbReference type="CDD" id="cd08417">
    <property type="entry name" value="PBP2_Nitroaromatics_like"/>
    <property type="match status" value="1"/>
</dbReference>
<keyword evidence="4" id="KW-0804">Transcription</keyword>
<dbReference type="Pfam" id="PF00126">
    <property type="entry name" value="HTH_1"/>
    <property type="match status" value="1"/>
</dbReference>
<evidence type="ECO:0000256" key="4">
    <source>
        <dbReference type="ARBA" id="ARBA00023163"/>
    </source>
</evidence>
<gene>
    <name evidence="6" type="ORF">AURMO_00058</name>
</gene>
<dbReference type="Pfam" id="PF03466">
    <property type="entry name" value="LysR_substrate"/>
    <property type="match status" value="1"/>
</dbReference>
<dbReference type="InterPro" id="IPR050389">
    <property type="entry name" value="LysR-type_TF"/>
</dbReference>
<evidence type="ECO:0000256" key="1">
    <source>
        <dbReference type="ARBA" id="ARBA00009437"/>
    </source>
</evidence>
<feature type="domain" description="HTH lysR-type" evidence="5">
    <location>
        <begin position="7"/>
        <end position="64"/>
    </location>
</feature>
<protein>
    <submittedName>
        <fullName evidence="6">Nodulation protein D 2</fullName>
    </submittedName>
</protein>
<dbReference type="GO" id="GO:0003700">
    <property type="term" value="F:DNA-binding transcription factor activity"/>
    <property type="evidence" value="ECO:0007669"/>
    <property type="project" value="InterPro"/>
</dbReference>
<dbReference type="RefSeq" id="WP_110232618.1">
    <property type="nucleotide sequence ID" value="NZ_CP023994.1"/>
</dbReference>
<proteinExistence type="inferred from homology"/>
<evidence type="ECO:0000259" key="5">
    <source>
        <dbReference type="PROSITE" id="PS50931"/>
    </source>
</evidence>
<dbReference type="PROSITE" id="PS50931">
    <property type="entry name" value="HTH_LYSR"/>
    <property type="match status" value="1"/>
</dbReference>
<dbReference type="PANTHER" id="PTHR30118:SF15">
    <property type="entry name" value="TRANSCRIPTIONAL REGULATORY PROTEIN"/>
    <property type="match status" value="1"/>
</dbReference>
<organism evidence="6 7">
    <name type="scientific">Aurantimicrobium photophilum</name>
    <dbReference type="NCBI Taxonomy" id="1987356"/>
    <lineage>
        <taxon>Bacteria</taxon>
        <taxon>Bacillati</taxon>
        <taxon>Actinomycetota</taxon>
        <taxon>Actinomycetes</taxon>
        <taxon>Micrococcales</taxon>
        <taxon>Microbacteriaceae</taxon>
        <taxon>Aurantimicrobium</taxon>
    </lineage>
</organism>
<evidence type="ECO:0000313" key="7">
    <source>
        <dbReference type="Proteomes" id="UP000246894"/>
    </source>
</evidence>
<dbReference type="SUPFAM" id="SSF53850">
    <property type="entry name" value="Periplasmic binding protein-like II"/>
    <property type="match status" value="1"/>
</dbReference>
<dbReference type="InterPro" id="IPR037402">
    <property type="entry name" value="YidZ_PBP2"/>
</dbReference>